<accession>A0A5N6JJM6</accession>
<dbReference type="AlphaFoldDB" id="A0A5N6JJM6"/>
<protein>
    <submittedName>
        <fullName evidence="2">Uncharacterized protein</fullName>
    </submittedName>
</protein>
<proteinExistence type="predicted"/>
<feature type="transmembrane region" description="Helical" evidence="1">
    <location>
        <begin position="41"/>
        <end position="58"/>
    </location>
</feature>
<name>A0A5N6JJM6_9EURO</name>
<sequence length="61" mass="6714">MSALDVPSPGPDVGLYCLIGGTAVGMRYSHLSVSVRFFGKYVYSGIVFMLCLYALRCFDRL</sequence>
<reference evidence="2 3" key="1">
    <citation type="submission" date="2019-04" db="EMBL/GenBank/DDBJ databases">
        <title>Fungal friends and foes A comparative genomics study of 23 Aspergillus species from section Flavi.</title>
        <authorList>
            <consortium name="DOE Joint Genome Institute"/>
            <person name="Kjaerbolling I."/>
            <person name="Vesth T.C."/>
            <person name="Frisvad J.C."/>
            <person name="Nybo J.L."/>
            <person name="Theobald S."/>
            <person name="Kildgaard S."/>
            <person name="Petersen T.I."/>
            <person name="Kuo A."/>
            <person name="Sato A."/>
            <person name="Lyhne E.K."/>
            <person name="Kogle M.E."/>
            <person name="Wiebenga A."/>
            <person name="Kun R.S."/>
            <person name="Lubbers R.J."/>
            <person name="Makela M.R."/>
            <person name="Barry K."/>
            <person name="Chovatia M."/>
            <person name="Clum A."/>
            <person name="Daum C."/>
            <person name="Haridas S."/>
            <person name="He G."/>
            <person name="LaButti K."/>
            <person name="Lipzen A."/>
            <person name="Mondo S."/>
            <person name="Pangilinan J."/>
            <person name="Riley R."/>
            <person name="Salamov A."/>
            <person name="Simmons B.A."/>
            <person name="Magnuson J.K."/>
            <person name="Henrissat B."/>
            <person name="Mortensen U.H."/>
            <person name="Larsen T.O."/>
            <person name="De vries R.P."/>
            <person name="Grigoriev I.V."/>
            <person name="Machida M."/>
            <person name="Baker S.E."/>
            <person name="Andersen M.R."/>
        </authorList>
    </citation>
    <scope>NUCLEOTIDE SEQUENCE [LARGE SCALE GENOMIC DNA]</scope>
    <source>
        <strain evidence="2 3">CBS 117635</strain>
    </source>
</reference>
<dbReference type="Proteomes" id="UP000326289">
    <property type="component" value="Unassembled WGS sequence"/>
</dbReference>
<keyword evidence="1" id="KW-0472">Membrane</keyword>
<organism evidence="2 3">
    <name type="scientific">Aspergillus minisclerotigenes</name>
    <dbReference type="NCBI Taxonomy" id="656917"/>
    <lineage>
        <taxon>Eukaryota</taxon>
        <taxon>Fungi</taxon>
        <taxon>Dikarya</taxon>
        <taxon>Ascomycota</taxon>
        <taxon>Pezizomycotina</taxon>
        <taxon>Eurotiomycetes</taxon>
        <taxon>Eurotiomycetidae</taxon>
        <taxon>Eurotiales</taxon>
        <taxon>Aspergillaceae</taxon>
        <taxon>Aspergillus</taxon>
        <taxon>Aspergillus subgen. Circumdati</taxon>
    </lineage>
</organism>
<keyword evidence="3" id="KW-1185">Reference proteome</keyword>
<evidence type="ECO:0000313" key="3">
    <source>
        <dbReference type="Proteomes" id="UP000326289"/>
    </source>
</evidence>
<gene>
    <name evidence="2" type="ORF">BDV30DRAFT_202261</name>
</gene>
<evidence type="ECO:0000313" key="2">
    <source>
        <dbReference type="EMBL" id="KAB8279116.1"/>
    </source>
</evidence>
<keyword evidence="1" id="KW-1133">Transmembrane helix</keyword>
<dbReference type="EMBL" id="ML732765">
    <property type="protein sequence ID" value="KAB8279116.1"/>
    <property type="molecule type" value="Genomic_DNA"/>
</dbReference>
<evidence type="ECO:0000256" key="1">
    <source>
        <dbReference type="SAM" id="Phobius"/>
    </source>
</evidence>
<keyword evidence="1" id="KW-0812">Transmembrane</keyword>